<dbReference type="AlphaFoldDB" id="F0XN10"/>
<dbReference type="eggNOG" id="ENOG502S0CB">
    <property type="taxonomic scope" value="Eukaryota"/>
</dbReference>
<dbReference type="CDD" id="cd02972">
    <property type="entry name" value="DsbA_family"/>
    <property type="match status" value="1"/>
</dbReference>
<evidence type="ECO:0000313" key="2">
    <source>
        <dbReference type="Proteomes" id="UP000007796"/>
    </source>
</evidence>
<dbReference type="EMBL" id="GL629795">
    <property type="protein sequence ID" value="EFX00825.1"/>
    <property type="molecule type" value="Genomic_DNA"/>
</dbReference>
<dbReference type="SUPFAM" id="SSF52833">
    <property type="entry name" value="Thioredoxin-like"/>
    <property type="match status" value="1"/>
</dbReference>
<dbReference type="InParanoid" id="F0XN10"/>
<dbReference type="STRING" id="655863.F0XN10"/>
<dbReference type="OrthoDB" id="37297at2759"/>
<reference evidence="1 2" key="1">
    <citation type="journal article" date="2011" name="Proc. Natl. Acad. Sci. U.S.A.">
        <title>Genome and transcriptome analyses of the mountain pine beetle-fungal symbiont Grosmannia clavigera, a lodgepole pine pathogen.</title>
        <authorList>
            <person name="DiGuistini S."/>
            <person name="Wang Y."/>
            <person name="Liao N.Y."/>
            <person name="Taylor G."/>
            <person name="Tanguay P."/>
            <person name="Feau N."/>
            <person name="Henrissat B."/>
            <person name="Chan S.K."/>
            <person name="Hesse-Orce U."/>
            <person name="Alamouti S.M."/>
            <person name="Tsui C.K.M."/>
            <person name="Docking R.T."/>
            <person name="Levasseur A."/>
            <person name="Haridas S."/>
            <person name="Robertson G."/>
            <person name="Birol I."/>
            <person name="Holt R.A."/>
            <person name="Marra M.A."/>
            <person name="Hamelin R.C."/>
            <person name="Hirst M."/>
            <person name="Jones S.J.M."/>
            <person name="Bohlmann J."/>
            <person name="Breuil C."/>
        </authorList>
    </citation>
    <scope>NUCLEOTIDE SEQUENCE [LARGE SCALE GENOMIC DNA]</scope>
    <source>
        <strain evidence="2">kw1407 / UAMH 11150</strain>
    </source>
</reference>
<dbReference type="InterPro" id="IPR036249">
    <property type="entry name" value="Thioredoxin-like_sf"/>
</dbReference>
<dbReference type="Gene3D" id="3.40.30.10">
    <property type="entry name" value="Glutaredoxin"/>
    <property type="match status" value="1"/>
</dbReference>
<accession>F0XN10</accession>
<name>F0XN10_GROCL</name>
<sequence>MAVPPQFKAHRLVFTDLNKAVAASAEPLHTLEVFLDYVCPYSAKFFNTLVQGVAPQLAANPTGPGSRLQVVFRHQVQPWHPSSTLVHEAGLAVQRVAAAAGKPQLFWDFSTALFADQKAYMDVNVVAEGRNATYRRLAALAASSTGGAVDADTIYELLAIPDKPAADGTVNVGNAITNDLKWTIKYARLLGVHVSPTAIFDGVVANDISSSWTVDQWLTYLDKNAV</sequence>
<organism evidence="2">
    <name type="scientific">Grosmannia clavigera (strain kw1407 / UAMH 11150)</name>
    <name type="common">Blue stain fungus</name>
    <name type="synonym">Graphiocladiella clavigera</name>
    <dbReference type="NCBI Taxonomy" id="655863"/>
    <lineage>
        <taxon>Eukaryota</taxon>
        <taxon>Fungi</taxon>
        <taxon>Dikarya</taxon>
        <taxon>Ascomycota</taxon>
        <taxon>Pezizomycotina</taxon>
        <taxon>Sordariomycetes</taxon>
        <taxon>Sordariomycetidae</taxon>
        <taxon>Ophiostomatales</taxon>
        <taxon>Ophiostomataceae</taxon>
        <taxon>Leptographium</taxon>
    </lineage>
</organism>
<dbReference type="GeneID" id="25974836"/>
<dbReference type="RefSeq" id="XP_014170307.1">
    <property type="nucleotide sequence ID" value="XM_014314832.1"/>
</dbReference>
<evidence type="ECO:0000313" key="1">
    <source>
        <dbReference type="EMBL" id="EFX00825.1"/>
    </source>
</evidence>
<protein>
    <recommendedName>
        <fullName evidence="3">Thioredoxin-like fold domain-containing protein</fullName>
    </recommendedName>
</protein>
<gene>
    <name evidence="1" type="ORF">CMQ_1906</name>
</gene>
<dbReference type="PANTHER" id="PTHR33875">
    <property type="entry name" value="OS09G0542200 PROTEIN"/>
    <property type="match status" value="1"/>
</dbReference>
<evidence type="ECO:0008006" key="3">
    <source>
        <dbReference type="Google" id="ProtNLM"/>
    </source>
</evidence>
<dbReference type="Proteomes" id="UP000007796">
    <property type="component" value="Unassembled WGS sequence"/>
</dbReference>
<dbReference type="PANTHER" id="PTHR33875:SF2">
    <property type="entry name" value="ACR183CP"/>
    <property type="match status" value="1"/>
</dbReference>
<keyword evidence="2" id="KW-1185">Reference proteome</keyword>
<proteinExistence type="predicted"/>
<dbReference type="HOGENOM" id="CLU_085801_0_0_1"/>